<proteinExistence type="predicted"/>
<dbReference type="Gene3D" id="3.30.450.330">
    <property type="match status" value="1"/>
</dbReference>
<dbReference type="InterPro" id="IPR036138">
    <property type="entry name" value="PBP_dimer_sf"/>
</dbReference>
<keyword evidence="2 3" id="KW-0472">Membrane</keyword>
<comment type="subcellular location">
    <subcellularLocation>
        <location evidence="1">Membrane</location>
    </subcellularLocation>
</comment>
<name>A0A1F5FVL4_9BACT</name>
<evidence type="ECO:0000256" key="3">
    <source>
        <dbReference type="SAM" id="Phobius"/>
    </source>
</evidence>
<evidence type="ECO:0000313" key="7">
    <source>
        <dbReference type="Proteomes" id="UP000179237"/>
    </source>
</evidence>
<dbReference type="InterPro" id="IPR001460">
    <property type="entry name" value="PCN-bd_Tpept"/>
</dbReference>
<feature type="transmembrane region" description="Helical" evidence="3">
    <location>
        <begin position="12"/>
        <end position="33"/>
    </location>
</feature>
<protein>
    <recommendedName>
        <fullName evidence="8">Penicillin-binding protein transpeptidase domain-containing protein</fullName>
    </recommendedName>
</protein>
<dbReference type="GO" id="GO:0008658">
    <property type="term" value="F:penicillin binding"/>
    <property type="evidence" value="ECO:0007669"/>
    <property type="project" value="InterPro"/>
</dbReference>
<organism evidence="6 7">
    <name type="scientific">Candidatus Collierbacteria bacterium RIFOXYD1_FULL_40_9</name>
    <dbReference type="NCBI Taxonomy" id="1817731"/>
    <lineage>
        <taxon>Bacteria</taxon>
        <taxon>Candidatus Collieribacteriota</taxon>
    </lineage>
</organism>
<dbReference type="AlphaFoldDB" id="A0A1F5FVL4"/>
<dbReference type="Pfam" id="PF00905">
    <property type="entry name" value="Transpeptidase"/>
    <property type="match status" value="1"/>
</dbReference>
<dbReference type="SUPFAM" id="SSF56601">
    <property type="entry name" value="beta-lactamase/transpeptidase-like"/>
    <property type="match status" value="1"/>
</dbReference>
<evidence type="ECO:0000313" key="6">
    <source>
        <dbReference type="EMBL" id="OGD83651.1"/>
    </source>
</evidence>
<comment type="caution">
    <text evidence="6">The sequence shown here is derived from an EMBL/GenBank/DDBJ whole genome shotgun (WGS) entry which is preliminary data.</text>
</comment>
<dbReference type="GO" id="GO:0071555">
    <property type="term" value="P:cell wall organization"/>
    <property type="evidence" value="ECO:0007669"/>
    <property type="project" value="TreeGrafter"/>
</dbReference>
<evidence type="ECO:0000259" key="5">
    <source>
        <dbReference type="Pfam" id="PF03717"/>
    </source>
</evidence>
<dbReference type="InterPro" id="IPR050515">
    <property type="entry name" value="Beta-lactam/transpept"/>
</dbReference>
<dbReference type="Gene3D" id="3.90.1310.10">
    <property type="entry name" value="Penicillin-binding protein 2a (Domain 2)"/>
    <property type="match status" value="1"/>
</dbReference>
<dbReference type="Pfam" id="PF03717">
    <property type="entry name" value="PBP_dimer"/>
    <property type="match status" value="1"/>
</dbReference>
<dbReference type="GO" id="GO:0005886">
    <property type="term" value="C:plasma membrane"/>
    <property type="evidence" value="ECO:0007669"/>
    <property type="project" value="TreeGrafter"/>
</dbReference>
<sequence>MGLHLTNNLQDRLRIITIFIPVIFVILLVRLFYWQILRGPELKAKASKQHETVITLKARRGDILDRDGSLLGGSKGLYHLYLYKPQLKISEQQLIDSLTPLIVPTAESSTSAEIKELLESRITLTSNWVSIKHFLTPEEKEKIENLKITGLGFEEEYVRFYPEASLSAHLLGFVGQDMAGQEQGYFGIEGFFDRQLKGREGKVRTEKDAVGNPILIGNYQFYHATEGKDIKTSIDKSIQYIAEKYLKEGIEKYQASAGNIVIMEPSTGKIRASASLPNYDPNNFSKFPSDYYKNPVVADLFEPGSIFKVLVMAAGLNEKVVTPDTQCDNCGSPVQIGKYSIRTWDEKYRPNITMTETIVNSDNTGMVYVANKLGGKKFADYLRLFGFGKKTDAGLQDEVSGKVIEDGEKYREIDLATNSFGQGIAVTPIQMLAAVNTIANKGTYVKPTVLEEIATESWSVLNQNAVGEITEIMKKAVENGEAKWSKPKGLSVAGKTGTAQIPIEGHYDPDKTIASFIGFFPADNPKYTMLVSLREPKTSIWGSETAAPLWFQVAKHLLL</sequence>
<keyword evidence="3" id="KW-0812">Transmembrane</keyword>
<evidence type="ECO:0000256" key="2">
    <source>
        <dbReference type="ARBA" id="ARBA00023136"/>
    </source>
</evidence>
<feature type="domain" description="Penicillin-binding protein dimerisation" evidence="5">
    <location>
        <begin position="56"/>
        <end position="214"/>
    </location>
</feature>
<dbReference type="Proteomes" id="UP000179237">
    <property type="component" value="Unassembled WGS sequence"/>
</dbReference>
<accession>A0A1F5FVL4</accession>
<keyword evidence="3" id="KW-1133">Transmembrane helix</keyword>
<evidence type="ECO:0008006" key="8">
    <source>
        <dbReference type="Google" id="ProtNLM"/>
    </source>
</evidence>
<reference evidence="6 7" key="1">
    <citation type="journal article" date="2016" name="Nat. Commun.">
        <title>Thousands of microbial genomes shed light on interconnected biogeochemical processes in an aquifer system.</title>
        <authorList>
            <person name="Anantharaman K."/>
            <person name="Brown C.T."/>
            <person name="Hug L.A."/>
            <person name="Sharon I."/>
            <person name="Castelle C.J."/>
            <person name="Probst A.J."/>
            <person name="Thomas B.C."/>
            <person name="Singh A."/>
            <person name="Wilkins M.J."/>
            <person name="Karaoz U."/>
            <person name="Brodie E.L."/>
            <person name="Williams K.H."/>
            <person name="Hubbard S.S."/>
            <person name="Banfield J.F."/>
        </authorList>
    </citation>
    <scope>NUCLEOTIDE SEQUENCE [LARGE SCALE GENOMIC DNA]</scope>
</reference>
<dbReference type="PANTHER" id="PTHR30627">
    <property type="entry name" value="PEPTIDOGLYCAN D,D-TRANSPEPTIDASE"/>
    <property type="match status" value="1"/>
</dbReference>
<dbReference type="PANTHER" id="PTHR30627:SF1">
    <property type="entry name" value="PEPTIDOGLYCAN D,D-TRANSPEPTIDASE FTSI"/>
    <property type="match status" value="1"/>
</dbReference>
<gene>
    <name evidence="6" type="ORF">A2572_01345</name>
</gene>
<evidence type="ECO:0000256" key="1">
    <source>
        <dbReference type="ARBA" id="ARBA00004370"/>
    </source>
</evidence>
<dbReference type="Gene3D" id="3.40.710.10">
    <property type="entry name" value="DD-peptidase/beta-lactamase superfamily"/>
    <property type="match status" value="1"/>
</dbReference>
<dbReference type="InterPro" id="IPR005311">
    <property type="entry name" value="PBP_dimer"/>
</dbReference>
<dbReference type="SUPFAM" id="SSF56519">
    <property type="entry name" value="Penicillin binding protein dimerisation domain"/>
    <property type="match status" value="1"/>
</dbReference>
<feature type="domain" description="Penicillin-binding protein transpeptidase" evidence="4">
    <location>
        <begin position="259"/>
        <end position="549"/>
    </location>
</feature>
<evidence type="ECO:0000259" key="4">
    <source>
        <dbReference type="Pfam" id="PF00905"/>
    </source>
</evidence>
<dbReference type="InterPro" id="IPR012338">
    <property type="entry name" value="Beta-lactam/transpept-like"/>
</dbReference>
<dbReference type="EMBL" id="MFAQ01000011">
    <property type="protein sequence ID" value="OGD83651.1"/>
    <property type="molecule type" value="Genomic_DNA"/>
</dbReference>